<feature type="active site" description="Proton acceptor" evidence="3">
    <location>
        <position position="134"/>
    </location>
</feature>
<dbReference type="InterPro" id="IPR041561">
    <property type="entry name" value="PglD_N"/>
</dbReference>
<dbReference type="InterPro" id="IPR001451">
    <property type="entry name" value="Hexapep"/>
</dbReference>
<dbReference type="OrthoDB" id="9801456at2"/>
<feature type="binding site" evidence="4">
    <location>
        <position position="67"/>
    </location>
    <ligand>
        <name>substrate</name>
    </ligand>
</feature>
<dbReference type="eggNOG" id="COG0110">
    <property type="taxonomic scope" value="Bacteria"/>
</dbReference>
<proteinExistence type="predicted"/>
<dbReference type="KEGG" id="drm:Dred_3128"/>
<dbReference type="Gene3D" id="2.160.10.10">
    <property type="entry name" value="Hexapeptide repeat proteins"/>
    <property type="match status" value="1"/>
</dbReference>
<feature type="site" description="Increases basicity of active site His" evidence="3">
    <location>
        <position position="135"/>
    </location>
</feature>
<dbReference type="Proteomes" id="UP000001556">
    <property type="component" value="Chromosome"/>
</dbReference>
<gene>
    <name evidence="6" type="ordered locus">Dred_3128</name>
</gene>
<dbReference type="GO" id="GO:0016740">
    <property type="term" value="F:transferase activity"/>
    <property type="evidence" value="ECO:0007669"/>
    <property type="project" value="UniProtKB-KW"/>
</dbReference>
<accession>A4J977</accession>
<dbReference type="EMBL" id="CP000612">
    <property type="protein sequence ID" value="ABO51630.1"/>
    <property type="molecule type" value="Genomic_DNA"/>
</dbReference>
<evidence type="ECO:0000313" key="7">
    <source>
        <dbReference type="Proteomes" id="UP000001556"/>
    </source>
</evidence>
<dbReference type="PANTHER" id="PTHR43300:SF7">
    <property type="entry name" value="UDP-N-ACETYLBACILLOSAMINE N-ACETYLTRANSFERASE"/>
    <property type="match status" value="1"/>
</dbReference>
<dbReference type="InterPro" id="IPR020019">
    <property type="entry name" value="AcTrfase_PglD-like"/>
</dbReference>
<dbReference type="Pfam" id="PF17836">
    <property type="entry name" value="PglD_N"/>
    <property type="match status" value="1"/>
</dbReference>
<keyword evidence="2" id="KW-0677">Repeat</keyword>
<dbReference type="STRING" id="349161.Dred_3128"/>
<dbReference type="InterPro" id="IPR011004">
    <property type="entry name" value="Trimer_LpxA-like_sf"/>
</dbReference>
<evidence type="ECO:0000259" key="5">
    <source>
        <dbReference type="Pfam" id="PF17836"/>
    </source>
</evidence>
<evidence type="ECO:0000256" key="1">
    <source>
        <dbReference type="ARBA" id="ARBA00022679"/>
    </source>
</evidence>
<dbReference type="AlphaFoldDB" id="A4J977"/>
<evidence type="ECO:0000256" key="4">
    <source>
        <dbReference type="PIRSR" id="PIRSR620019-2"/>
    </source>
</evidence>
<keyword evidence="7" id="KW-1185">Reference proteome</keyword>
<keyword evidence="1 6" id="KW-0808">Transferase</keyword>
<dbReference type="InterPro" id="IPR050179">
    <property type="entry name" value="Trans_hexapeptide_repeat"/>
</dbReference>
<dbReference type="Gene3D" id="3.40.50.20">
    <property type="match status" value="1"/>
</dbReference>
<feature type="binding site" evidence="4">
    <location>
        <position position="143"/>
    </location>
    <ligand>
        <name>acetyl-CoA</name>
        <dbReference type="ChEBI" id="CHEBI:57288"/>
    </ligand>
</feature>
<reference evidence="6 7" key="1">
    <citation type="submission" date="2007-03" db="EMBL/GenBank/DDBJ databases">
        <title>Complete sequence of Desulfotomaculum reducens MI-1.</title>
        <authorList>
            <consortium name="US DOE Joint Genome Institute"/>
            <person name="Copeland A."/>
            <person name="Lucas S."/>
            <person name="Lapidus A."/>
            <person name="Barry K."/>
            <person name="Detter J.C."/>
            <person name="Glavina del Rio T."/>
            <person name="Hammon N."/>
            <person name="Israni S."/>
            <person name="Dalin E."/>
            <person name="Tice H."/>
            <person name="Pitluck S."/>
            <person name="Sims D."/>
            <person name="Brettin T."/>
            <person name="Bruce D."/>
            <person name="Han C."/>
            <person name="Tapia R."/>
            <person name="Schmutz J."/>
            <person name="Larimer F."/>
            <person name="Land M."/>
            <person name="Hauser L."/>
            <person name="Kyrpides N."/>
            <person name="Kim E."/>
            <person name="Tebo B.M."/>
            <person name="Richardson P."/>
        </authorList>
    </citation>
    <scope>NUCLEOTIDE SEQUENCE [LARGE SCALE GENOMIC DNA]</scope>
    <source>
        <strain evidence="6 7">MI-1</strain>
    </source>
</reference>
<dbReference type="HOGENOM" id="CLU_081811_2_0_9"/>
<protein>
    <submittedName>
        <fullName evidence="6">Transferase hexapeptide repeat containing protein</fullName>
    </submittedName>
</protein>
<dbReference type="SUPFAM" id="SSF51161">
    <property type="entry name" value="Trimeric LpxA-like enzymes"/>
    <property type="match status" value="1"/>
</dbReference>
<dbReference type="Pfam" id="PF00132">
    <property type="entry name" value="Hexapep"/>
    <property type="match status" value="1"/>
</dbReference>
<dbReference type="RefSeq" id="WP_011879418.1">
    <property type="nucleotide sequence ID" value="NC_009253.1"/>
</dbReference>
<name>A4J977_DESRM</name>
<dbReference type="PANTHER" id="PTHR43300">
    <property type="entry name" value="ACETYLTRANSFERASE"/>
    <property type="match status" value="1"/>
</dbReference>
<dbReference type="CDD" id="cd03360">
    <property type="entry name" value="LbH_AT_putative"/>
    <property type="match status" value="1"/>
</dbReference>
<sequence>MKTLSLLIMGCGGHARSVADIALHIGFKELLFVDHGARPGEQIFSFDVHKTFPTSLPMGCLVFPASGDNWQRMHQIQIAIENGFSLTNIVSPLAYLGAGVTVGEGTLLAHHAHVGPSAIIGKGGIINTGAVVEHECQIGDFSHISVNATIAGRCKIGKRVFIGAGAIVIDKVRIADDVVIGAGATVVEDLIESGVYVGTPASLVKNKSHVF</sequence>
<evidence type="ECO:0000256" key="2">
    <source>
        <dbReference type="ARBA" id="ARBA00022737"/>
    </source>
</evidence>
<organism evidence="6 7">
    <name type="scientific">Desulforamulus reducens (strain ATCC BAA-1160 / DSM 100696 / MI-1)</name>
    <name type="common">Desulfotomaculum reducens</name>
    <dbReference type="NCBI Taxonomy" id="349161"/>
    <lineage>
        <taxon>Bacteria</taxon>
        <taxon>Bacillati</taxon>
        <taxon>Bacillota</taxon>
        <taxon>Clostridia</taxon>
        <taxon>Eubacteriales</taxon>
        <taxon>Peptococcaceae</taxon>
        <taxon>Desulforamulus</taxon>
    </lineage>
</organism>
<dbReference type="NCBIfam" id="TIGR03570">
    <property type="entry name" value="NeuD_NnaD"/>
    <property type="match status" value="1"/>
</dbReference>
<dbReference type="PROSITE" id="PS00101">
    <property type="entry name" value="HEXAPEP_TRANSFERASES"/>
    <property type="match status" value="1"/>
</dbReference>
<evidence type="ECO:0000256" key="3">
    <source>
        <dbReference type="PIRSR" id="PIRSR620019-1"/>
    </source>
</evidence>
<evidence type="ECO:0000313" key="6">
    <source>
        <dbReference type="EMBL" id="ABO51630.1"/>
    </source>
</evidence>
<dbReference type="InterPro" id="IPR018357">
    <property type="entry name" value="Hexapep_transf_CS"/>
</dbReference>
<feature type="domain" description="PglD N-terminal" evidence="5">
    <location>
        <begin position="6"/>
        <end position="74"/>
    </location>
</feature>